<name>A0A4P9ZSA2_9FUNG</name>
<dbReference type="CDD" id="cd00077">
    <property type="entry name" value="HDc"/>
    <property type="match status" value="1"/>
</dbReference>
<dbReference type="PANTHER" id="PTHR11373">
    <property type="entry name" value="DEOXYNUCLEOSIDE TRIPHOSPHATE TRIPHOSPHOHYDROLASE"/>
    <property type="match status" value="1"/>
</dbReference>
<reference evidence="3" key="1">
    <citation type="journal article" date="2018" name="Nat. Microbiol.">
        <title>Leveraging single-cell genomics to expand the fungal tree of life.</title>
        <authorList>
            <person name="Ahrendt S.R."/>
            <person name="Quandt C.A."/>
            <person name="Ciobanu D."/>
            <person name="Clum A."/>
            <person name="Salamov A."/>
            <person name="Andreopoulos B."/>
            <person name="Cheng J.F."/>
            <person name="Woyke T."/>
            <person name="Pelin A."/>
            <person name="Henrissat B."/>
            <person name="Reynolds N.K."/>
            <person name="Benny G.L."/>
            <person name="Smith M.E."/>
            <person name="James T.Y."/>
            <person name="Grigoriev I.V."/>
        </authorList>
    </citation>
    <scope>NUCLEOTIDE SEQUENCE [LARGE SCALE GENOMIC DNA]</scope>
    <source>
        <strain evidence="3">RSA 468</strain>
    </source>
</reference>
<dbReference type="GO" id="GO:0006203">
    <property type="term" value="P:dGTP catabolic process"/>
    <property type="evidence" value="ECO:0007669"/>
    <property type="project" value="TreeGrafter"/>
</dbReference>
<proteinExistence type="predicted"/>
<sequence length="478" mass="55874">MSDSDGYSSYLAGMSDKNFNDPIHGYISFDNFTMDIIDTPQFQRLRYLKQMGASYFIFPGASHNRFEHCLGVGHLAGNLIRRFKESQPELDITKQDMKCVKIAGLCHDLGHGPFSHLFDACIIPRLQPNSNWTHEQGSQKMFKYLVDDNNIDLDQDEVSLINDLIIGQPTHHGRRFEEKRFLFDIIANQRNGVDVDKFDYLSRDCYNLGLKNSYDSSRLMIASRVIDDQICYHHKEVYNLYDMFHTRYSLFKRIYTHKVEGAIEHMLVDALVKAEPYLKLTEALHDPERYLYLTDDILRDVERSAIPELAESRELIKRIRSRQLYKFVDEFIIPGELREHLTETTINPVAISTHQEDGANLNPDDIIVHWNKLNYGKNTQNPVDSIRFFNKFNDYQSFTISRESVSYLIPVHFCEFAIRVYTRDVSKANTIQKAFRKLIREWKSKPNSPKIDLVTNHGNDVPIDYESPRKRRLIFPNP</sequence>
<dbReference type="GO" id="GO:0005634">
    <property type="term" value="C:nucleus"/>
    <property type="evidence" value="ECO:0007669"/>
    <property type="project" value="TreeGrafter"/>
</dbReference>
<dbReference type="Gene3D" id="1.10.3210.10">
    <property type="entry name" value="Hypothetical protein af1432"/>
    <property type="match status" value="1"/>
</dbReference>
<dbReference type="AlphaFoldDB" id="A0A4P9ZSA2"/>
<evidence type="ECO:0000259" key="1">
    <source>
        <dbReference type="SMART" id="SM00471"/>
    </source>
</evidence>
<dbReference type="Pfam" id="PF01966">
    <property type="entry name" value="HD"/>
    <property type="match status" value="1"/>
</dbReference>
<dbReference type="PANTHER" id="PTHR11373:SF4">
    <property type="entry name" value="DEOXYNUCLEOSIDE TRIPHOSPHATE TRIPHOSPHOHYDROLASE SAMHD1"/>
    <property type="match status" value="1"/>
</dbReference>
<dbReference type="EMBL" id="ML002682">
    <property type="protein sequence ID" value="RKP36285.1"/>
    <property type="molecule type" value="Genomic_DNA"/>
</dbReference>
<dbReference type="InterPro" id="IPR050135">
    <property type="entry name" value="dGTPase-like"/>
</dbReference>
<dbReference type="FunFam" id="1.10.3210.10:FF:000017">
    <property type="entry name" value="Deoxynucleoside triphosphate triphosphohydrolase SAMHD1"/>
    <property type="match status" value="1"/>
</dbReference>
<accession>A0A4P9ZSA2</accession>
<keyword evidence="2" id="KW-0378">Hydrolase</keyword>
<dbReference type="SUPFAM" id="SSF109604">
    <property type="entry name" value="HD-domain/PDEase-like"/>
    <property type="match status" value="1"/>
</dbReference>
<dbReference type="SMART" id="SM00471">
    <property type="entry name" value="HDc"/>
    <property type="match status" value="1"/>
</dbReference>
<dbReference type="GO" id="GO:0008832">
    <property type="term" value="F:dGTPase activity"/>
    <property type="evidence" value="ECO:0007669"/>
    <property type="project" value="TreeGrafter"/>
</dbReference>
<dbReference type="Gene3D" id="3.30.70.2760">
    <property type="match status" value="1"/>
</dbReference>
<keyword evidence="3" id="KW-1185">Reference proteome</keyword>
<dbReference type="InterPro" id="IPR003607">
    <property type="entry name" value="HD/PDEase_dom"/>
</dbReference>
<organism evidence="2 3">
    <name type="scientific">Dimargaris cristalligena</name>
    <dbReference type="NCBI Taxonomy" id="215637"/>
    <lineage>
        <taxon>Eukaryota</taxon>
        <taxon>Fungi</taxon>
        <taxon>Fungi incertae sedis</taxon>
        <taxon>Zoopagomycota</taxon>
        <taxon>Kickxellomycotina</taxon>
        <taxon>Dimargaritomycetes</taxon>
        <taxon>Dimargaritales</taxon>
        <taxon>Dimargaritaceae</taxon>
        <taxon>Dimargaris</taxon>
    </lineage>
</organism>
<evidence type="ECO:0000313" key="3">
    <source>
        <dbReference type="Proteomes" id="UP000268162"/>
    </source>
</evidence>
<evidence type="ECO:0000313" key="2">
    <source>
        <dbReference type="EMBL" id="RKP36285.1"/>
    </source>
</evidence>
<dbReference type="InterPro" id="IPR006674">
    <property type="entry name" value="HD_domain"/>
</dbReference>
<gene>
    <name evidence="2" type="ORF">BJ085DRAFT_37133</name>
</gene>
<dbReference type="STRING" id="215637.A0A4P9ZSA2"/>
<dbReference type="Proteomes" id="UP000268162">
    <property type="component" value="Unassembled WGS sequence"/>
</dbReference>
<protein>
    <submittedName>
        <fullName evidence="2">HD phosphohydrolase domain-containing protein</fullName>
    </submittedName>
</protein>
<feature type="domain" description="HD/PDEase" evidence="1">
    <location>
        <begin position="61"/>
        <end position="210"/>
    </location>
</feature>